<reference evidence="13" key="2">
    <citation type="submission" date="2025-08" db="UniProtKB">
        <authorList>
            <consortium name="Ensembl"/>
        </authorList>
    </citation>
    <scope>IDENTIFICATION</scope>
</reference>
<dbReference type="InterPro" id="IPR009030">
    <property type="entry name" value="Growth_fac_rcpt_cys_sf"/>
</dbReference>
<dbReference type="GO" id="GO:0008201">
    <property type="term" value="F:heparin binding"/>
    <property type="evidence" value="ECO:0007669"/>
    <property type="project" value="UniProtKB-KW"/>
</dbReference>
<dbReference type="Pfam" id="PF15913">
    <property type="entry name" value="Furin-like_2"/>
    <property type="match status" value="1"/>
</dbReference>
<feature type="chain" id="PRO_5043994461" description="R-spondin Fu-CRD domain-containing protein" evidence="11">
    <location>
        <begin position="23"/>
        <end position="262"/>
    </location>
</feature>
<dbReference type="STRING" id="64144.ENSATEP00000007965"/>
<dbReference type="Ensembl" id="ENSATET00000008092.3">
    <property type="protein sequence ID" value="ENSATEP00000007965.2"/>
    <property type="gene ID" value="ENSATEG00000005598.3"/>
</dbReference>
<proteinExistence type="inferred from homology"/>
<dbReference type="SUPFAM" id="SSF57184">
    <property type="entry name" value="Growth factor receptor domain"/>
    <property type="match status" value="1"/>
</dbReference>
<evidence type="ECO:0000256" key="4">
    <source>
        <dbReference type="ARBA" id="ARBA00022606"/>
    </source>
</evidence>
<keyword evidence="9" id="KW-0325">Glycoprotein</keyword>
<evidence type="ECO:0000256" key="2">
    <source>
        <dbReference type="ARBA" id="ARBA00007308"/>
    </source>
</evidence>
<dbReference type="SMART" id="SM00209">
    <property type="entry name" value="TSP1"/>
    <property type="match status" value="1"/>
</dbReference>
<reference evidence="13" key="3">
    <citation type="submission" date="2025-09" db="UniProtKB">
        <authorList>
            <consortium name="Ensembl"/>
        </authorList>
    </citation>
    <scope>IDENTIFICATION</scope>
</reference>
<dbReference type="InterPro" id="IPR051514">
    <property type="entry name" value="R-spondin"/>
</dbReference>
<gene>
    <name evidence="13" type="primary">RSPO4</name>
</gene>
<dbReference type="CDD" id="cd00064">
    <property type="entry name" value="FU"/>
    <property type="match status" value="1"/>
</dbReference>
<feature type="compositionally biased region" description="Polar residues" evidence="10">
    <location>
        <begin position="248"/>
        <end position="262"/>
    </location>
</feature>
<evidence type="ECO:0000259" key="12">
    <source>
        <dbReference type="Pfam" id="PF15913"/>
    </source>
</evidence>
<dbReference type="PROSITE" id="PS50092">
    <property type="entry name" value="TSP1"/>
    <property type="match status" value="1"/>
</dbReference>
<dbReference type="Proteomes" id="UP000265040">
    <property type="component" value="Chromosome 5"/>
</dbReference>
<sequence>MHLRLFAIVISLVCEVIRMGSGVAQKQTAHKETTQECPNCDECSTDNGCVRCAEKLFLLLERKGMSHHGTCVQTCPAGHYGLRGLGVSHCMKCRSLECEHCFSRDFCTKCKTGFLLYKGKCLTSCPEGTFSHDSDCLEDCQHVPPGEWSEWSTCHRDGSTCGFRWGKHTRTRGGLTGDKAATHCPSHSETQRCRMKKKCPTDARIKKKDLEERERENDNSCTSAAVWATRRTEQTPPQSTRTPEDQTDSPAHQDTTHIIISS</sequence>
<dbReference type="RefSeq" id="XP_026204374.1">
    <property type="nucleotide sequence ID" value="XM_026348589.1"/>
</dbReference>
<accession>A0A3Q1HKI1</accession>
<comment type="similarity">
    <text evidence="2">Belongs to the R-spondin family.</text>
</comment>
<evidence type="ECO:0000256" key="6">
    <source>
        <dbReference type="ARBA" id="ARBA00022687"/>
    </source>
</evidence>
<protein>
    <recommendedName>
        <fullName evidence="12">R-spondin Fu-CRD domain-containing protein</fullName>
    </recommendedName>
</protein>
<keyword evidence="14" id="KW-1185">Reference proteome</keyword>
<evidence type="ECO:0000256" key="3">
    <source>
        <dbReference type="ARBA" id="ARBA00022525"/>
    </source>
</evidence>
<dbReference type="AlphaFoldDB" id="A0A3Q1HKI1"/>
<dbReference type="SMART" id="SM00261">
    <property type="entry name" value="FU"/>
    <property type="match status" value="2"/>
</dbReference>
<evidence type="ECO:0000256" key="11">
    <source>
        <dbReference type="SAM" id="SignalP"/>
    </source>
</evidence>
<reference evidence="13" key="1">
    <citation type="submission" date="2021-04" db="EMBL/GenBank/DDBJ databases">
        <authorList>
            <consortium name="Wellcome Sanger Institute Data Sharing"/>
        </authorList>
    </citation>
    <scope>NUCLEOTIDE SEQUENCE [LARGE SCALE GENOMIC DNA]</scope>
</reference>
<name>A0A3Q1HKI1_ANATE</name>
<dbReference type="Gene3D" id="2.10.220.10">
    <property type="entry name" value="Hormone Receptor, Insulin-like Growth Factor Receptor 1, Chain A, domain 2"/>
    <property type="match status" value="1"/>
</dbReference>
<feature type="region of interest" description="Disordered" evidence="10">
    <location>
        <begin position="210"/>
        <end position="262"/>
    </location>
</feature>
<evidence type="ECO:0000256" key="7">
    <source>
        <dbReference type="ARBA" id="ARBA00022729"/>
    </source>
</evidence>
<evidence type="ECO:0000313" key="14">
    <source>
        <dbReference type="Proteomes" id="UP000265040"/>
    </source>
</evidence>
<keyword evidence="4" id="KW-0716">Sensory transduction</keyword>
<keyword evidence="8" id="KW-1015">Disulfide bond</keyword>
<dbReference type="GO" id="GO:0016055">
    <property type="term" value="P:Wnt signaling pathway"/>
    <property type="evidence" value="ECO:0007669"/>
    <property type="project" value="UniProtKB-KW"/>
</dbReference>
<feature type="signal peptide" evidence="11">
    <location>
        <begin position="1"/>
        <end position="22"/>
    </location>
</feature>
<dbReference type="GO" id="GO:0005576">
    <property type="term" value="C:extracellular region"/>
    <property type="evidence" value="ECO:0007669"/>
    <property type="project" value="UniProtKB-SubCell"/>
</dbReference>
<comment type="subcellular location">
    <subcellularLocation>
        <location evidence="1">Secreted</location>
    </subcellularLocation>
</comment>
<keyword evidence="5" id="KW-0358">Heparin-binding</keyword>
<keyword evidence="7 11" id="KW-0732">Signal</keyword>
<organism evidence="13 14">
    <name type="scientific">Anabas testudineus</name>
    <name type="common">Climbing perch</name>
    <name type="synonym">Anthias testudineus</name>
    <dbReference type="NCBI Taxonomy" id="64144"/>
    <lineage>
        <taxon>Eukaryota</taxon>
        <taxon>Metazoa</taxon>
        <taxon>Chordata</taxon>
        <taxon>Craniata</taxon>
        <taxon>Vertebrata</taxon>
        <taxon>Euteleostomi</taxon>
        <taxon>Actinopterygii</taxon>
        <taxon>Neopterygii</taxon>
        <taxon>Teleostei</taxon>
        <taxon>Neoteleostei</taxon>
        <taxon>Acanthomorphata</taxon>
        <taxon>Anabantaria</taxon>
        <taxon>Anabantiformes</taxon>
        <taxon>Anabantoidei</taxon>
        <taxon>Anabantidae</taxon>
        <taxon>Anabas</taxon>
    </lineage>
</organism>
<dbReference type="InterPro" id="IPR006212">
    <property type="entry name" value="Furin_repeat"/>
</dbReference>
<dbReference type="GeneTree" id="ENSGT00940000160937"/>
<evidence type="ECO:0000256" key="10">
    <source>
        <dbReference type="SAM" id="MobiDB-lite"/>
    </source>
</evidence>
<keyword evidence="6" id="KW-0879">Wnt signaling pathway</keyword>
<dbReference type="InterPro" id="IPR000884">
    <property type="entry name" value="TSP1_rpt"/>
</dbReference>
<dbReference type="GeneID" id="113154401"/>
<dbReference type="InParanoid" id="A0A3Q1HKI1"/>
<evidence type="ECO:0000256" key="9">
    <source>
        <dbReference type="ARBA" id="ARBA00023180"/>
    </source>
</evidence>
<dbReference type="PANTHER" id="PTHR46987">
    <property type="entry name" value="NEUROHYPOPHYSIAL HORMONES, N-TERMINAL DOMAIN CONTAINING PROTEIN"/>
    <property type="match status" value="1"/>
</dbReference>
<evidence type="ECO:0000256" key="8">
    <source>
        <dbReference type="ARBA" id="ARBA00023157"/>
    </source>
</evidence>
<dbReference type="PANTHER" id="PTHR46987:SF6">
    <property type="entry name" value="R-SPONDIN-4"/>
    <property type="match status" value="1"/>
</dbReference>
<evidence type="ECO:0000256" key="1">
    <source>
        <dbReference type="ARBA" id="ARBA00004613"/>
    </source>
</evidence>
<feature type="domain" description="R-spondin Fu-CRD" evidence="12">
    <location>
        <begin position="37"/>
        <end position="134"/>
    </location>
</feature>
<dbReference type="OMA" id="CQERFYL"/>
<evidence type="ECO:0000313" key="13">
    <source>
        <dbReference type="Ensembl" id="ENSATEP00000007965.2"/>
    </source>
</evidence>
<dbReference type="InterPro" id="IPR043601">
    <property type="entry name" value="Rspo_Fu-CRD_dom"/>
</dbReference>
<evidence type="ECO:0000256" key="5">
    <source>
        <dbReference type="ARBA" id="ARBA00022674"/>
    </source>
</evidence>
<keyword evidence="3" id="KW-0964">Secreted</keyword>